<evidence type="ECO:0000256" key="3">
    <source>
        <dbReference type="ARBA" id="ARBA00022692"/>
    </source>
</evidence>
<feature type="transmembrane region" description="Helical" evidence="8">
    <location>
        <begin position="113"/>
        <end position="131"/>
    </location>
</feature>
<evidence type="ECO:0000256" key="1">
    <source>
        <dbReference type="ARBA" id="ARBA00004141"/>
    </source>
</evidence>
<proteinExistence type="inferred from homology"/>
<dbReference type="OrthoDB" id="660759at2759"/>
<dbReference type="InterPro" id="IPR007305">
    <property type="entry name" value="Vesicle_transpt_Got1/SFT2"/>
</dbReference>
<evidence type="ECO:0000256" key="4">
    <source>
        <dbReference type="ARBA" id="ARBA00022927"/>
    </source>
</evidence>
<evidence type="ECO:0000256" key="2">
    <source>
        <dbReference type="ARBA" id="ARBA00022448"/>
    </source>
</evidence>
<name>A0A1R0H822_9FUNG</name>
<keyword evidence="6 8" id="KW-0472">Membrane</keyword>
<comment type="similarity">
    <text evidence="7 8">Belongs to the SFT2 family.</text>
</comment>
<evidence type="ECO:0000313" key="11">
    <source>
        <dbReference type="Proteomes" id="UP000187455"/>
    </source>
</evidence>
<comment type="caution">
    <text evidence="10">The sequence shown here is derived from an EMBL/GenBank/DDBJ whole genome shotgun (WGS) entry which is preliminary data.</text>
</comment>
<dbReference type="GO" id="GO:0016192">
    <property type="term" value="P:vesicle-mediated transport"/>
    <property type="evidence" value="ECO:0007669"/>
    <property type="project" value="InterPro"/>
</dbReference>
<feature type="region of interest" description="Disordered" evidence="9">
    <location>
        <begin position="1"/>
        <end position="30"/>
    </location>
</feature>
<accession>A0A1R0H822</accession>
<gene>
    <name evidence="10" type="ORF">AYI68_g532</name>
</gene>
<evidence type="ECO:0000256" key="9">
    <source>
        <dbReference type="SAM" id="MobiDB-lite"/>
    </source>
</evidence>
<dbReference type="PANTHER" id="PTHR23137:SF36">
    <property type="entry name" value="VESICLE TRANSPORT PROTEIN SFT2C"/>
    <property type="match status" value="1"/>
</dbReference>
<evidence type="ECO:0000313" key="10">
    <source>
        <dbReference type="EMBL" id="OLY85289.1"/>
    </source>
</evidence>
<evidence type="ECO:0000256" key="5">
    <source>
        <dbReference type="ARBA" id="ARBA00022989"/>
    </source>
</evidence>
<keyword evidence="3 8" id="KW-0812">Transmembrane</keyword>
<protein>
    <recommendedName>
        <fullName evidence="8">Protein transport protein SFT2</fullName>
    </recommendedName>
</protein>
<comment type="caution">
    <text evidence="8">Lacks conserved residue(s) required for the propagation of feature annotation.</text>
</comment>
<keyword evidence="8" id="KW-0333">Golgi apparatus</keyword>
<dbReference type="AlphaFoldDB" id="A0A1R0H822"/>
<sequence>MSSLMQGLGSLKTSQGRYTPSGSGDQSTSESAGFFSSIADGAASLANSARTRVENFSLTGNSDPNNIQNQPEWFGLTTFQRWAGGIGFGLMAVFCLMMSLMSLPFIVITPSKFATSFSMGNLMIILAISLLNGPRSHFYHLISKERRIFSAFYLSSVFLTLYCSIFVT</sequence>
<organism evidence="10 11">
    <name type="scientific">Smittium mucronatum</name>
    <dbReference type="NCBI Taxonomy" id="133383"/>
    <lineage>
        <taxon>Eukaryota</taxon>
        <taxon>Fungi</taxon>
        <taxon>Fungi incertae sedis</taxon>
        <taxon>Zoopagomycota</taxon>
        <taxon>Kickxellomycotina</taxon>
        <taxon>Harpellomycetes</taxon>
        <taxon>Harpellales</taxon>
        <taxon>Legeriomycetaceae</taxon>
        <taxon>Smittium</taxon>
    </lineage>
</organism>
<dbReference type="Pfam" id="PF04178">
    <property type="entry name" value="Got1"/>
    <property type="match status" value="1"/>
</dbReference>
<evidence type="ECO:0000256" key="6">
    <source>
        <dbReference type="ARBA" id="ARBA00023136"/>
    </source>
</evidence>
<dbReference type="EMBL" id="LSSL01000164">
    <property type="protein sequence ID" value="OLY85289.1"/>
    <property type="molecule type" value="Genomic_DNA"/>
</dbReference>
<keyword evidence="11" id="KW-1185">Reference proteome</keyword>
<dbReference type="PANTHER" id="PTHR23137">
    <property type="entry name" value="VESICLE TRANSPORT PROTEIN-RELATED"/>
    <property type="match status" value="1"/>
</dbReference>
<dbReference type="GO" id="GO:0015031">
    <property type="term" value="P:protein transport"/>
    <property type="evidence" value="ECO:0007669"/>
    <property type="project" value="UniProtKB-KW"/>
</dbReference>
<dbReference type="InterPro" id="IPR011691">
    <property type="entry name" value="Vesicle_transpt_SFT2"/>
</dbReference>
<evidence type="ECO:0000256" key="8">
    <source>
        <dbReference type="RuleBase" id="RU363111"/>
    </source>
</evidence>
<feature type="transmembrane region" description="Helical" evidence="8">
    <location>
        <begin position="82"/>
        <end position="107"/>
    </location>
</feature>
<reference evidence="10 11" key="1">
    <citation type="journal article" date="2016" name="Mol. Biol. Evol.">
        <title>Genome-Wide Survey of Gut Fungi (Harpellales) Reveals the First Horizontally Transferred Ubiquitin Gene from a Mosquito Host.</title>
        <authorList>
            <person name="Wang Y."/>
            <person name="White M.M."/>
            <person name="Kvist S."/>
            <person name="Moncalvo J.M."/>
        </authorList>
    </citation>
    <scope>NUCLEOTIDE SEQUENCE [LARGE SCALE GENOMIC DNA]</scope>
    <source>
        <strain evidence="10 11">ALG-7-W6</strain>
    </source>
</reference>
<dbReference type="Proteomes" id="UP000187455">
    <property type="component" value="Unassembled WGS sequence"/>
</dbReference>
<comment type="subcellular location">
    <subcellularLocation>
        <location evidence="8">Golgi apparatus membrane</location>
        <topology evidence="8">Multi-pass membrane protein</topology>
    </subcellularLocation>
    <subcellularLocation>
        <location evidence="1">Membrane</location>
        <topology evidence="1">Multi-pass membrane protein</topology>
    </subcellularLocation>
</comment>
<dbReference type="STRING" id="133383.A0A1R0H822"/>
<evidence type="ECO:0000256" key="7">
    <source>
        <dbReference type="ARBA" id="ARBA00025800"/>
    </source>
</evidence>
<keyword evidence="5 8" id="KW-1133">Transmembrane helix</keyword>
<comment type="function">
    <text evidence="8">Nonessential protein required for the fusion of transport vesicles derived from the endocytic pathway with the Golgi complex.</text>
</comment>
<dbReference type="GO" id="GO:0000139">
    <property type="term" value="C:Golgi membrane"/>
    <property type="evidence" value="ECO:0007669"/>
    <property type="project" value="UniProtKB-SubCell"/>
</dbReference>
<keyword evidence="2 8" id="KW-0813">Transport</keyword>
<feature type="transmembrane region" description="Helical" evidence="8">
    <location>
        <begin position="151"/>
        <end position="167"/>
    </location>
</feature>
<keyword evidence="4 8" id="KW-0653">Protein transport</keyword>